<dbReference type="SUPFAM" id="SSF51306">
    <property type="entry name" value="LexA/Signal peptidase"/>
    <property type="match status" value="1"/>
</dbReference>
<dbReference type="NCBIfam" id="TIGR00498">
    <property type="entry name" value="lexA"/>
    <property type="match status" value="1"/>
</dbReference>
<accession>A0A9D6V3J2</accession>
<dbReference type="InterPro" id="IPR050077">
    <property type="entry name" value="LexA_repressor"/>
</dbReference>
<dbReference type="CDD" id="cd06529">
    <property type="entry name" value="S24_LexA-like"/>
    <property type="match status" value="1"/>
</dbReference>
<dbReference type="Gene3D" id="2.10.109.10">
    <property type="entry name" value="Umud Fragment, subunit A"/>
    <property type="match status" value="1"/>
</dbReference>
<feature type="domain" description="LexA repressor DNA-binding" evidence="15">
    <location>
        <begin position="1"/>
        <end position="64"/>
    </location>
</feature>
<evidence type="ECO:0000256" key="4">
    <source>
        <dbReference type="ARBA" id="ARBA00022763"/>
    </source>
</evidence>
<dbReference type="PRINTS" id="PR00726">
    <property type="entry name" value="LEXASERPTASE"/>
</dbReference>
<keyword evidence="3 12" id="KW-0235">DNA replication</keyword>
<evidence type="ECO:0000256" key="6">
    <source>
        <dbReference type="ARBA" id="ARBA00022813"/>
    </source>
</evidence>
<keyword evidence="11 12" id="KW-0742">SOS response</keyword>
<proteinExistence type="inferred from homology"/>
<keyword evidence="6 12" id="KW-0068">Autocatalytic cleavage</keyword>
<dbReference type="AlphaFoldDB" id="A0A9D6V3J2"/>
<evidence type="ECO:0000256" key="12">
    <source>
        <dbReference type="HAMAP-Rule" id="MF_00015"/>
    </source>
</evidence>
<sequence>MQTLTKKQKQVLDYIRSFIAENEHAPSYEEIAHGLGLSSPSTIHSHVEKLEQKGYLKKKWNANRSIDLSGPTLEAHSAVELPLAGRIAAGLPLEAIQDYETIAVPSDMIGKHDTYVLMVKGDSMQGDHVLDGDYVIVERRPSARDGDMVVALVRNSEATLKRYRRDRDKIRLEPANPAYPVMVYDEEDVAIQGIVVGILRKYGR</sequence>
<feature type="active site" description="For autocatalytic cleavage activity" evidence="12">
    <location>
        <position position="123"/>
    </location>
</feature>
<protein>
    <recommendedName>
        <fullName evidence="12">LexA repressor</fullName>
        <ecNumber evidence="12">3.4.21.88</ecNumber>
    </recommendedName>
</protein>
<evidence type="ECO:0000256" key="9">
    <source>
        <dbReference type="ARBA" id="ARBA00023163"/>
    </source>
</evidence>
<reference evidence="16" key="1">
    <citation type="submission" date="2020-07" db="EMBL/GenBank/DDBJ databases">
        <title>Huge and variable diversity of episymbiotic CPR bacteria and DPANN archaea in groundwater ecosystems.</title>
        <authorList>
            <person name="He C.Y."/>
            <person name="Keren R."/>
            <person name="Whittaker M."/>
            <person name="Farag I.F."/>
            <person name="Doudna J."/>
            <person name="Cate J.H.D."/>
            <person name="Banfield J.F."/>
        </authorList>
    </citation>
    <scope>NUCLEOTIDE SEQUENCE</scope>
    <source>
        <strain evidence="16">NC_groundwater_1664_Pr3_B-0.1um_52_9</strain>
    </source>
</reference>
<dbReference type="InterPro" id="IPR006197">
    <property type="entry name" value="Peptidase_S24_LexA"/>
</dbReference>
<evidence type="ECO:0000256" key="10">
    <source>
        <dbReference type="ARBA" id="ARBA00023204"/>
    </source>
</evidence>
<feature type="active site" description="For autocatalytic cleavage activity" evidence="12">
    <location>
        <position position="161"/>
    </location>
</feature>
<evidence type="ECO:0000256" key="8">
    <source>
        <dbReference type="ARBA" id="ARBA00023125"/>
    </source>
</evidence>
<evidence type="ECO:0000313" key="17">
    <source>
        <dbReference type="Proteomes" id="UP000807825"/>
    </source>
</evidence>
<comment type="function">
    <text evidence="12">Represses a number of genes involved in the response to DNA damage (SOS response), including recA and lexA. In the presence of single-stranded DNA, RecA interacts with LexA causing an autocatalytic cleavage which disrupts the DNA-binding part of LexA, leading to derepression of the SOS regulon and eventually DNA repair.</text>
</comment>
<dbReference type="PANTHER" id="PTHR33516">
    <property type="entry name" value="LEXA REPRESSOR"/>
    <property type="match status" value="1"/>
</dbReference>
<dbReference type="GO" id="GO:0006508">
    <property type="term" value="P:proteolysis"/>
    <property type="evidence" value="ECO:0007669"/>
    <property type="project" value="InterPro"/>
</dbReference>
<dbReference type="InterPro" id="IPR006200">
    <property type="entry name" value="LexA"/>
</dbReference>
<dbReference type="Pfam" id="PF00717">
    <property type="entry name" value="Peptidase_S24"/>
    <property type="match status" value="1"/>
</dbReference>
<dbReference type="Proteomes" id="UP000807825">
    <property type="component" value="Unassembled WGS sequence"/>
</dbReference>
<dbReference type="Gene3D" id="1.10.10.10">
    <property type="entry name" value="Winged helix-like DNA-binding domain superfamily/Winged helix DNA-binding domain"/>
    <property type="match status" value="1"/>
</dbReference>
<dbReference type="GO" id="GO:0003677">
    <property type="term" value="F:DNA binding"/>
    <property type="evidence" value="ECO:0007669"/>
    <property type="project" value="UniProtKB-UniRule"/>
</dbReference>
<evidence type="ECO:0000256" key="13">
    <source>
        <dbReference type="RuleBase" id="RU003991"/>
    </source>
</evidence>
<evidence type="ECO:0000259" key="15">
    <source>
        <dbReference type="Pfam" id="PF01726"/>
    </source>
</evidence>
<feature type="site" description="Cleavage; by autolysis" evidence="12">
    <location>
        <begin position="89"/>
        <end position="90"/>
    </location>
</feature>
<dbReference type="GO" id="GO:0045892">
    <property type="term" value="P:negative regulation of DNA-templated transcription"/>
    <property type="evidence" value="ECO:0007669"/>
    <property type="project" value="UniProtKB-UniRule"/>
</dbReference>
<keyword evidence="9 12" id="KW-0804">Transcription</keyword>
<dbReference type="InterPro" id="IPR036286">
    <property type="entry name" value="LexA/Signal_pep-like_sf"/>
</dbReference>
<keyword evidence="5 12" id="KW-0378">Hydrolase</keyword>
<dbReference type="EMBL" id="JACRDE010000448">
    <property type="protein sequence ID" value="MBI5251213.1"/>
    <property type="molecule type" value="Genomic_DNA"/>
</dbReference>
<dbReference type="EC" id="3.4.21.88" evidence="12"/>
<keyword evidence="10 12" id="KW-0234">DNA repair</keyword>
<dbReference type="InterPro" id="IPR015927">
    <property type="entry name" value="Peptidase_S24_S26A/B/C"/>
</dbReference>
<keyword evidence="4 12" id="KW-0227">DNA damage</keyword>
<keyword evidence="7 12" id="KW-0805">Transcription regulation</keyword>
<dbReference type="PANTHER" id="PTHR33516:SF2">
    <property type="entry name" value="LEXA REPRESSOR-RELATED"/>
    <property type="match status" value="1"/>
</dbReference>
<comment type="caution">
    <text evidence="16">The sequence shown here is derived from an EMBL/GenBank/DDBJ whole genome shotgun (WGS) entry which is preliminary data.</text>
</comment>
<keyword evidence="2 12" id="KW-0678">Repressor</keyword>
<feature type="DNA-binding region" description="H-T-H motif" evidence="12">
    <location>
        <begin position="28"/>
        <end position="48"/>
    </location>
</feature>
<evidence type="ECO:0000259" key="14">
    <source>
        <dbReference type="Pfam" id="PF00717"/>
    </source>
</evidence>
<evidence type="ECO:0000256" key="11">
    <source>
        <dbReference type="ARBA" id="ARBA00023236"/>
    </source>
</evidence>
<dbReference type="GO" id="GO:0009432">
    <property type="term" value="P:SOS response"/>
    <property type="evidence" value="ECO:0007669"/>
    <property type="project" value="UniProtKB-UniRule"/>
</dbReference>
<dbReference type="GO" id="GO:0004252">
    <property type="term" value="F:serine-type endopeptidase activity"/>
    <property type="evidence" value="ECO:0007669"/>
    <property type="project" value="UniProtKB-UniRule"/>
</dbReference>
<dbReference type="InterPro" id="IPR006199">
    <property type="entry name" value="LexA_DNA-bd_dom"/>
</dbReference>
<dbReference type="GO" id="GO:0006260">
    <property type="term" value="P:DNA replication"/>
    <property type="evidence" value="ECO:0007669"/>
    <property type="project" value="UniProtKB-UniRule"/>
</dbReference>
<comment type="catalytic activity">
    <reaction evidence="12">
        <text>Hydrolysis of Ala-|-Gly bond in repressor LexA.</text>
        <dbReference type="EC" id="3.4.21.88"/>
    </reaction>
</comment>
<dbReference type="InterPro" id="IPR039418">
    <property type="entry name" value="LexA-like"/>
</dbReference>
<dbReference type="GO" id="GO:0006281">
    <property type="term" value="P:DNA repair"/>
    <property type="evidence" value="ECO:0007669"/>
    <property type="project" value="UniProtKB-UniRule"/>
</dbReference>
<dbReference type="SUPFAM" id="SSF46785">
    <property type="entry name" value="Winged helix' DNA-binding domain"/>
    <property type="match status" value="1"/>
</dbReference>
<dbReference type="FunFam" id="2.10.109.10:FF:000001">
    <property type="entry name" value="LexA repressor"/>
    <property type="match status" value="1"/>
</dbReference>
<evidence type="ECO:0000256" key="3">
    <source>
        <dbReference type="ARBA" id="ARBA00022705"/>
    </source>
</evidence>
<keyword evidence="8 12" id="KW-0238">DNA-binding</keyword>
<comment type="similarity">
    <text evidence="1 12 13">Belongs to the peptidase S24 family.</text>
</comment>
<evidence type="ECO:0000313" key="16">
    <source>
        <dbReference type="EMBL" id="MBI5251213.1"/>
    </source>
</evidence>
<dbReference type="HAMAP" id="MF_00015">
    <property type="entry name" value="LexA"/>
    <property type="match status" value="1"/>
</dbReference>
<evidence type="ECO:0000256" key="2">
    <source>
        <dbReference type="ARBA" id="ARBA00022491"/>
    </source>
</evidence>
<organism evidence="16 17">
    <name type="scientific">Desulfomonile tiedjei</name>
    <dbReference type="NCBI Taxonomy" id="2358"/>
    <lineage>
        <taxon>Bacteria</taxon>
        <taxon>Pseudomonadati</taxon>
        <taxon>Thermodesulfobacteriota</taxon>
        <taxon>Desulfomonilia</taxon>
        <taxon>Desulfomonilales</taxon>
        <taxon>Desulfomonilaceae</taxon>
        <taxon>Desulfomonile</taxon>
    </lineage>
</organism>
<dbReference type="InterPro" id="IPR036390">
    <property type="entry name" value="WH_DNA-bd_sf"/>
</dbReference>
<dbReference type="Pfam" id="PF01726">
    <property type="entry name" value="LexA_DNA_bind"/>
    <property type="match status" value="1"/>
</dbReference>
<comment type="subunit">
    <text evidence="12">Homodimer.</text>
</comment>
<evidence type="ECO:0000256" key="1">
    <source>
        <dbReference type="ARBA" id="ARBA00007484"/>
    </source>
</evidence>
<evidence type="ECO:0000256" key="7">
    <source>
        <dbReference type="ARBA" id="ARBA00023015"/>
    </source>
</evidence>
<dbReference type="InterPro" id="IPR036388">
    <property type="entry name" value="WH-like_DNA-bd_sf"/>
</dbReference>
<evidence type="ECO:0000256" key="5">
    <source>
        <dbReference type="ARBA" id="ARBA00022801"/>
    </source>
</evidence>
<name>A0A9D6V3J2_9BACT</name>
<gene>
    <name evidence="12 16" type="primary">lexA</name>
    <name evidence="16" type="ORF">HY912_17120</name>
</gene>
<feature type="domain" description="Peptidase S24/S26A/S26B/S26C" evidence="14">
    <location>
        <begin position="82"/>
        <end position="196"/>
    </location>
</feature>